<reference evidence="1" key="2">
    <citation type="submission" date="2019-01" db="UniProtKB">
        <authorList>
            <consortium name="EnsemblPlants"/>
        </authorList>
    </citation>
    <scope>IDENTIFICATION</scope>
    <source>
        <strain evidence="1">cv. Heinz 1706</strain>
    </source>
</reference>
<protein>
    <submittedName>
        <fullName evidence="1">Uncharacterized protein</fullName>
    </submittedName>
</protein>
<dbReference type="Gramene" id="Solyc12g068080.2.1">
    <property type="protein sequence ID" value="Solyc12g068080.2.1.1"/>
    <property type="gene ID" value="Solyc12g068080.2"/>
</dbReference>
<dbReference type="PaxDb" id="4081-Solyc12g068080.1.1"/>
<sequence length="28" mass="3329">MYARLRLPKRSRDSCLNVEIRGLYPIHA</sequence>
<keyword evidence="2" id="KW-1185">Reference proteome</keyword>
<proteinExistence type="predicted"/>
<organism evidence="1">
    <name type="scientific">Solanum lycopersicum</name>
    <name type="common">Tomato</name>
    <name type="synonym">Lycopersicon esculentum</name>
    <dbReference type="NCBI Taxonomy" id="4081"/>
    <lineage>
        <taxon>Eukaryota</taxon>
        <taxon>Viridiplantae</taxon>
        <taxon>Streptophyta</taxon>
        <taxon>Embryophyta</taxon>
        <taxon>Tracheophyta</taxon>
        <taxon>Spermatophyta</taxon>
        <taxon>Magnoliopsida</taxon>
        <taxon>eudicotyledons</taxon>
        <taxon>Gunneridae</taxon>
        <taxon>Pentapetalae</taxon>
        <taxon>asterids</taxon>
        <taxon>lamiids</taxon>
        <taxon>Solanales</taxon>
        <taxon>Solanaceae</taxon>
        <taxon>Solanoideae</taxon>
        <taxon>Solaneae</taxon>
        <taxon>Solanum</taxon>
        <taxon>Solanum subgen. Lycopersicon</taxon>
    </lineage>
</organism>
<dbReference type="Proteomes" id="UP000004994">
    <property type="component" value="Chromosome 12"/>
</dbReference>
<evidence type="ECO:0000313" key="2">
    <source>
        <dbReference type="Proteomes" id="UP000004994"/>
    </source>
</evidence>
<dbReference type="EnsemblPlants" id="Solyc12g068080.2.1">
    <property type="protein sequence ID" value="Solyc12g068080.2.1.1"/>
    <property type="gene ID" value="Solyc12g068080.2"/>
</dbReference>
<name>A0A3Q7JBZ7_SOLLC</name>
<evidence type="ECO:0000313" key="1">
    <source>
        <dbReference type="EnsemblPlants" id="Solyc12g068080.2.1.1"/>
    </source>
</evidence>
<dbReference type="InParanoid" id="A0A3Q7JBZ7"/>
<reference evidence="1" key="1">
    <citation type="journal article" date="2012" name="Nature">
        <title>The tomato genome sequence provides insights into fleshy fruit evolution.</title>
        <authorList>
            <consortium name="Tomato Genome Consortium"/>
        </authorList>
    </citation>
    <scope>NUCLEOTIDE SEQUENCE [LARGE SCALE GENOMIC DNA]</scope>
    <source>
        <strain evidence="1">cv. Heinz 1706</strain>
    </source>
</reference>
<accession>A0A3Q7JBZ7</accession>
<dbReference type="AlphaFoldDB" id="A0A3Q7JBZ7"/>